<dbReference type="SUPFAM" id="SSF46785">
    <property type="entry name" value="Winged helix' DNA-binding domain"/>
    <property type="match status" value="1"/>
</dbReference>
<dbReference type="PROSITE" id="PS50931">
    <property type="entry name" value="HTH_LYSR"/>
    <property type="match status" value="1"/>
</dbReference>
<evidence type="ECO:0000313" key="6">
    <source>
        <dbReference type="EMBL" id="PPK64909.1"/>
    </source>
</evidence>
<gene>
    <name evidence="6" type="ORF">CLV40_117148</name>
</gene>
<comment type="similarity">
    <text evidence="1">Belongs to the LysR transcriptional regulatory family.</text>
</comment>
<dbReference type="GO" id="GO:0003700">
    <property type="term" value="F:DNA-binding transcription factor activity"/>
    <property type="evidence" value="ECO:0007669"/>
    <property type="project" value="InterPro"/>
</dbReference>
<keyword evidence="4" id="KW-0804">Transcription</keyword>
<dbReference type="CDD" id="cd08414">
    <property type="entry name" value="PBP2_LTTR_aromatics_like"/>
    <property type="match status" value="1"/>
</dbReference>
<dbReference type="Gene3D" id="3.40.190.10">
    <property type="entry name" value="Periplasmic binding protein-like II"/>
    <property type="match status" value="2"/>
</dbReference>
<evidence type="ECO:0000259" key="5">
    <source>
        <dbReference type="PROSITE" id="PS50931"/>
    </source>
</evidence>
<dbReference type="InterPro" id="IPR036390">
    <property type="entry name" value="WH_DNA-bd_sf"/>
</dbReference>
<keyword evidence="3 6" id="KW-0238">DNA-binding</keyword>
<organism evidence="6 7">
    <name type="scientific">Actinokineospora auranticolor</name>
    <dbReference type="NCBI Taxonomy" id="155976"/>
    <lineage>
        <taxon>Bacteria</taxon>
        <taxon>Bacillati</taxon>
        <taxon>Actinomycetota</taxon>
        <taxon>Actinomycetes</taxon>
        <taxon>Pseudonocardiales</taxon>
        <taxon>Pseudonocardiaceae</taxon>
        <taxon>Actinokineospora</taxon>
    </lineage>
</organism>
<evidence type="ECO:0000256" key="1">
    <source>
        <dbReference type="ARBA" id="ARBA00009437"/>
    </source>
</evidence>
<comment type="caution">
    <text evidence="6">The sequence shown here is derived from an EMBL/GenBank/DDBJ whole genome shotgun (WGS) entry which is preliminary data.</text>
</comment>
<dbReference type="InterPro" id="IPR005119">
    <property type="entry name" value="LysR_subst-bd"/>
</dbReference>
<dbReference type="GO" id="GO:0003677">
    <property type="term" value="F:DNA binding"/>
    <property type="evidence" value="ECO:0007669"/>
    <property type="project" value="UniProtKB-KW"/>
</dbReference>
<accession>A0A2S6GI61</accession>
<evidence type="ECO:0000313" key="7">
    <source>
        <dbReference type="Proteomes" id="UP000239203"/>
    </source>
</evidence>
<evidence type="ECO:0000256" key="2">
    <source>
        <dbReference type="ARBA" id="ARBA00023015"/>
    </source>
</evidence>
<dbReference type="FunFam" id="1.10.10.10:FF:000001">
    <property type="entry name" value="LysR family transcriptional regulator"/>
    <property type="match status" value="1"/>
</dbReference>
<dbReference type="PANTHER" id="PTHR30346:SF0">
    <property type="entry name" value="HCA OPERON TRANSCRIPTIONAL ACTIVATOR HCAR"/>
    <property type="match status" value="1"/>
</dbReference>
<proteinExistence type="inferred from homology"/>
<reference evidence="6 7" key="1">
    <citation type="submission" date="2018-02" db="EMBL/GenBank/DDBJ databases">
        <title>Genomic Encyclopedia of Archaeal and Bacterial Type Strains, Phase II (KMG-II): from individual species to whole genera.</title>
        <authorList>
            <person name="Goeker M."/>
        </authorList>
    </citation>
    <scope>NUCLEOTIDE SEQUENCE [LARGE SCALE GENOMIC DNA]</scope>
    <source>
        <strain evidence="6 7">YU 961-1</strain>
    </source>
</reference>
<dbReference type="InterPro" id="IPR036388">
    <property type="entry name" value="WH-like_DNA-bd_sf"/>
</dbReference>
<dbReference type="Pfam" id="PF03466">
    <property type="entry name" value="LysR_substrate"/>
    <property type="match status" value="1"/>
</dbReference>
<dbReference type="Proteomes" id="UP000239203">
    <property type="component" value="Unassembled WGS sequence"/>
</dbReference>
<dbReference type="OrthoDB" id="3461417at2"/>
<dbReference type="AlphaFoldDB" id="A0A2S6GI61"/>
<dbReference type="Gene3D" id="1.10.10.10">
    <property type="entry name" value="Winged helix-like DNA-binding domain superfamily/Winged helix DNA-binding domain"/>
    <property type="match status" value="1"/>
</dbReference>
<keyword evidence="2" id="KW-0805">Transcription regulation</keyword>
<dbReference type="RefSeq" id="WP_104481664.1">
    <property type="nucleotide sequence ID" value="NZ_CP154825.1"/>
</dbReference>
<name>A0A2S6GI61_9PSEU</name>
<keyword evidence="7" id="KW-1185">Reference proteome</keyword>
<sequence length="309" mass="33384">MEFRYLVSFLAIADELHFGRAAARVHLTQPSLSQQLQRLERTLGVTLVVRSSHEVRLTPAGEALREHADVIVRLLDRAGRAAREAAQGRVGQVRVGYNFTGWQELLPAALARMHQRFPDVAVELREQRSGPQQAAVAGGELDVAFLHGSPNTADLAHRFLMSVPIVALVGTAHPWAARASVRFAELAGQRCILFGRDQSPAMHDAIQAAAERTGTRLRVEDHVDDLAATAIVVATQPVVGFVSAHRGDHARASGLGSVPVPLTDPTPKVDLHAVWRAGDQSRAVRAFLGCVLNDSAGIEFHDNGVELSC</sequence>
<dbReference type="InterPro" id="IPR000847">
    <property type="entry name" value="LysR_HTH_N"/>
</dbReference>
<dbReference type="PANTHER" id="PTHR30346">
    <property type="entry name" value="TRANSCRIPTIONAL DUAL REGULATOR HCAR-RELATED"/>
    <property type="match status" value="1"/>
</dbReference>
<dbReference type="EMBL" id="PTIX01000017">
    <property type="protein sequence ID" value="PPK64909.1"/>
    <property type="molecule type" value="Genomic_DNA"/>
</dbReference>
<feature type="domain" description="HTH lysR-type" evidence="5">
    <location>
        <begin position="1"/>
        <end position="58"/>
    </location>
</feature>
<dbReference type="SUPFAM" id="SSF53850">
    <property type="entry name" value="Periplasmic binding protein-like II"/>
    <property type="match status" value="1"/>
</dbReference>
<protein>
    <submittedName>
        <fullName evidence="6">DNA-binding transcriptional LysR family regulator</fullName>
    </submittedName>
</protein>
<evidence type="ECO:0000256" key="4">
    <source>
        <dbReference type="ARBA" id="ARBA00023163"/>
    </source>
</evidence>
<evidence type="ECO:0000256" key="3">
    <source>
        <dbReference type="ARBA" id="ARBA00023125"/>
    </source>
</evidence>
<dbReference type="GO" id="GO:0032993">
    <property type="term" value="C:protein-DNA complex"/>
    <property type="evidence" value="ECO:0007669"/>
    <property type="project" value="TreeGrafter"/>
</dbReference>
<dbReference type="Pfam" id="PF00126">
    <property type="entry name" value="HTH_1"/>
    <property type="match status" value="1"/>
</dbReference>
<dbReference type="PRINTS" id="PR00039">
    <property type="entry name" value="HTHLYSR"/>
</dbReference>